<reference evidence="1" key="1">
    <citation type="submission" date="2020-04" db="EMBL/GenBank/DDBJ databases">
        <title>A chromosome-scale assembly and high-density genetic map of the yellow drum (Nibea albiflora) genome.</title>
        <authorList>
            <person name="Xu D."/>
            <person name="Zhang W."/>
            <person name="Chen R."/>
            <person name="Tan P."/>
            <person name="Wang L."/>
            <person name="Song H."/>
            <person name="Tian L."/>
            <person name="Zhu Q."/>
            <person name="Wang B."/>
        </authorList>
    </citation>
    <scope>NUCLEOTIDE SEQUENCE</scope>
    <source>
        <strain evidence="1">ZJHYS-2018</strain>
    </source>
</reference>
<keyword evidence="2" id="KW-1185">Reference proteome</keyword>
<accession>A0ACB7FFU2</accession>
<dbReference type="Proteomes" id="UP000805704">
    <property type="component" value="Chromosome 11"/>
</dbReference>
<name>A0ACB7FFU2_NIBAL</name>
<evidence type="ECO:0000313" key="1">
    <source>
        <dbReference type="EMBL" id="KAG8013107.1"/>
    </source>
</evidence>
<sequence length="236" mass="26245">MVRSSRWISSRPETTFCPWPLPRVCDADDEGDDWGLLSCHSTAGIKECNELQAEVYHCVCCLSEARHLEVNLIIHVSCYSLSSILSRRDPSADLPRIQLVHGKGRSQRSEPHLAQGWEIFVFIRTDRAAPLTALLSLLSLGKTVTLQSMEEKLCAYSDEERIEARSSHGEVSVLAAPLDLATQPRDRFGYVKITGCREETRAAACSVSSRVSQPPVSTIPLLGLMERQSFTFPCLL</sequence>
<evidence type="ECO:0000313" key="2">
    <source>
        <dbReference type="Proteomes" id="UP000805704"/>
    </source>
</evidence>
<dbReference type="EMBL" id="CM024799">
    <property type="protein sequence ID" value="KAG8013107.1"/>
    <property type="molecule type" value="Genomic_DNA"/>
</dbReference>
<organism evidence="1 2">
    <name type="scientific">Nibea albiflora</name>
    <name type="common">Yellow drum</name>
    <name type="synonym">Corvina albiflora</name>
    <dbReference type="NCBI Taxonomy" id="240163"/>
    <lineage>
        <taxon>Eukaryota</taxon>
        <taxon>Metazoa</taxon>
        <taxon>Chordata</taxon>
        <taxon>Craniata</taxon>
        <taxon>Vertebrata</taxon>
        <taxon>Euteleostomi</taxon>
        <taxon>Actinopterygii</taxon>
        <taxon>Neopterygii</taxon>
        <taxon>Teleostei</taxon>
        <taxon>Neoteleostei</taxon>
        <taxon>Acanthomorphata</taxon>
        <taxon>Eupercaria</taxon>
        <taxon>Sciaenidae</taxon>
        <taxon>Nibea</taxon>
    </lineage>
</organism>
<comment type="caution">
    <text evidence="1">The sequence shown here is derived from an EMBL/GenBank/DDBJ whole genome shotgun (WGS) entry which is preliminary data.</text>
</comment>
<protein>
    <submittedName>
        <fullName evidence="1">Uncharacterized protein</fullName>
    </submittedName>
</protein>
<proteinExistence type="predicted"/>
<gene>
    <name evidence="1" type="ORF">GBF38_021320</name>
</gene>